<gene>
    <name evidence="2" type="ORF">JKP88DRAFT_223510</name>
</gene>
<evidence type="ECO:0000313" key="2">
    <source>
        <dbReference type="EMBL" id="KAG5180137.1"/>
    </source>
</evidence>
<accession>A0A835YRB6</accession>
<keyword evidence="3" id="KW-1185">Reference proteome</keyword>
<reference evidence="2" key="1">
    <citation type="submission" date="2021-02" db="EMBL/GenBank/DDBJ databases">
        <title>First Annotated Genome of the Yellow-green Alga Tribonema minus.</title>
        <authorList>
            <person name="Mahan K.M."/>
        </authorList>
    </citation>
    <scope>NUCLEOTIDE SEQUENCE</scope>
    <source>
        <strain evidence="2">UTEX B ZZ1240</strain>
    </source>
</reference>
<dbReference type="AlphaFoldDB" id="A0A835YRB6"/>
<organism evidence="2 3">
    <name type="scientific">Tribonema minus</name>
    <dbReference type="NCBI Taxonomy" id="303371"/>
    <lineage>
        <taxon>Eukaryota</taxon>
        <taxon>Sar</taxon>
        <taxon>Stramenopiles</taxon>
        <taxon>Ochrophyta</taxon>
        <taxon>PX clade</taxon>
        <taxon>Xanthophyceae</taxon>
        <taxon>Tribonematales</taxon>
        <taxon>Tribonemataceae</taxon>
        <taxon>Tribonema</taxon>
    </lineage>
</organism>
<comment type="caution">
    <text evidence="2">The sequence shown here is derived from an EMBL/GenBank/DDBJ whole genome shotgun (WGS) entry which is preliminary data.</text>
</comment>
<evidence type="ECO:0000256" key="1">
    <source>
        <dbReference type="SAM" id="SignalP"/>
    </source>
</evidence>
<feature type="chain" id="PRO_5032860882" evidence="1">
    <location>
        <begin position="20"/>
        <end position="209"/>
    </location>
</feature>
<dbReference type="EMBL" id="JAFCMP010000412">
    <property type="protein sequence ID" value="KAG5180137.1"/>
    <property type="molecule type" value="Genomic_DNA"/>
</dbReference>
<proteinExistence type="predicted"/>
<sequence length="209" mass="22533">MAKIILGAYALLCCGHVAATPSAISIEDCTSVYQRCAFIFEGYPEIPTFNLCSGSQRFAPAIKTRDGDELGVVHASQSGVEYLPDCDADTLRRLVEWGFDPSSELQGVCGLTPLHVLNSQLTSTHFKPVYSDDKTHIEHATLEAASRKALQGACVRVPLSSWEVLGPDGSSHIVNADSDASCIAFKVGHTCPEDMPKSKRHLRGGKTQL</sequence>
<keyword evidence="1" id="KW-0732">Signal</keyword>
<evidence type="ECO:0000313" key="3">
    <source>
        <dbReference type="Proteomes" id="UP000664859"/>
    </source>
</evidence>
<protein>
    <submittedName>
        <fullName evidence="2">Uncharacterized protein</fullName>
    </submittedName>
</protein>
<dbReference type="Proteomes" id="UP000664859">
    <property type="component" value="Unassembled WGS sequence"/>
</dbReference>
<feature type="signal peptide" evidence="1">
    <location>
        <begin position="1"/>
        <end position="19"/>
    </location>
</feature>
<name>A0A835YRB6_9STRA</name>